<feature type="domain" description="ShKT" evidence="5">
    <location>
        <begin position="193"/>
        <end position="226"/>
    </location>
</feature>
<keyword evidence="4" id="KW-0732">Signal</keyword>
<dbReference type="Gene3D" id="1.10.10.740">
    <property type="entry name" value="Crisp domain"/>
    <property type="match status" value="1"/>
</dbReference>
<feature type="disulfide bond" evidence="3">
    <location>
        <begin position="211"/>
        <end position="224"/>
    </location>
</feature>
<gene>
    <name evidence="6" type="ORF">DNTS_009836</name>
</gene>
<comment type="caution">
    <text evidence="6">The sequence shown here is derived from an EMBL/GenBank/DDBJ whole genome shotgun (WGS) entry which is preliminary data.</text>
</comment>
<evidence type="ECO:0000256" key="1">
    <source>
        <dbReference type="ARBA" id="ARBA00009923"/>
    </source>
</evidence>
<evidence type="ECO:0000256" key="3">
    <source>
        <dbReference type="PROSITE-ProRule" id="PRU01005"/>
    </source>
</evidence>
<keyword evidence="7" id="KW-1185">Reference proteome</keyword>
<dbReference type="InterPro" id="IPR035940">
    <property type="entry name" value="CAP_sf"/>
</dbReference>
<dbReference type="FunFam" id="3.40.33.10:FF:000005">
    <property type="entry name" value="Cysteine-rich secretory protein 2"/>
    <property type="match status" value="1"/>
</dbReference>
<dbReference type="PANTHER" id="PTHR10334">
    <property type="entry name" value="CYSTEINE-RICH SECRETORY PROTEIN-RELATED"/>
    <property type="match status" value="1"/>
</dbReference>
<dbReference type="InterPro" id="IPR014044">
    <property type="entry name" value="CAP_dom"/>
</dbReference>
<protein>
    <recommendedName>
        <fullName evidence="5">ShKT domain-containing protein</fullName>
    </recommendedName>
</protein>
<dbReference type="EMBL" id="SRMA01025584">
    <property type="protein sequence ID" value="TRY92944.1"/>
    <property type="molecule type" value="Genomic_DNA"/>
</dbReference>
<keyword evidence="2 3" id="KW-1015">Disulfide bond</keyword>
<reference evidence="6 7" key="1">
    <citation type="journal article" date="2019" name="Sci. Data">
        <title>Hybrid genome assembly and annotation of Danionella translucida.</title>
        <authorList>
            <person name="Kadobianskyi M."/>
            <person name="Schulze L."/>
            <person name="Schuelke M."/>
            <person name="Judkewitz B."/>
        </authorList>
    </citation>
    <scope>NUCLEOTIDE SEQUENCE [LARGE SCALE GENOMIC DNA]</scope>
    <source>
        <strain evidence="6 7">Bolton</strain>
    </source>
</reference>
<dbReference type="InterPro" id="IPR018244">
    <property type="entry name" value="Allrgn_V5/Tpx1_CS"/>
</dbReference>
<dbReference type="Pfam" id="PF00188">
    <property type="entry name" value="CAP"/>
    <property type="match status" value="1"/>
</dbReference>
<dbReference type="SUPFAM" id="SSF57546">
    <property type="entry name" value="Crisp domain-like"/>
    <property type="match status" value="1"/>
</dbReference>
<dbReference type="PROSITE" id="PS01010">
    <property type="entry name" value="CRISP_2"/>
    <property type="match status" value="1"/>
</dbReference>
<name>A0A553QSI7_9TELE</name>
<evidence type="ECO:0000256" key="2">
    <source>
        <dbReference type="ARBA" id="ARBA00023157"/>
    </source>
</evidence>
<dbReference type="InterPro" id="IPR042076">
    <property type="entry name" value="Crisp-like_dom"/>
</dbReference>
<evidence type="ECO:0000259" key="5">
    <source>
        <dbReference type="PROSITE" id="PS51670"/>
    </source>
</evidence>
<dbReference type="PROSITE" id="PS51670">
    <property type="entry name" value="SHKT"/>
    <property type="match status" value="1"/>
</dbReference>
<organism evidence="6 7">
    <name type="scientific">Danionella cerebrum</name>
    <dbReference type="NCBI Taxonomy" id="2873325"/>
    <lineage>
        <taxon>Eukaryota</taxon>
        <taxon>Metazoa</taxon>
        <taxon>Chordata</taxon>
        <taxon>Craniata</taxon>
        <taxon>Vertebrata</taxon>
        <taxon>Euteleostomi</taxon>
        <taxon>Actinopterygii</taxon>
        <taxon>Neopterygii</taxon>
        <taxon>Teleostei</taxon>
        <taxon>Ostariophysi</taxon>
        <taxon>Cypriniformes</taxon>
        <taxon>Danionidae</taxon>
        <taxon>Danioninae</taxon>
        <taxon>Danionella</taxon>
    </lineage>
</organism>
<dbReference type="AlphaFoldDB" id="A0A553QSI7"/>
<dbReference type="STRING" id="623744.A0A553QSI7"/>
<comment type="caution">
    <text evidence="3">Lacks conserved residue(s) required for the propagation of feature annotation.</text>
</comment>
<dbReference type="FunFam" id="1.10.10.740:FF:000001">
    <property type="entry name" value="Cysteine-rich secretory protein 2"/>
    <property type="match status" value="1"/>
</dbReference>
<dbReference type="InterPro" id="IPR013871">
    <property type="entry name" value="Cysteine_rich_secretory"/>
</dbReference>
<dbReference type="Gene3D" id="3.40.33.10">
    <property type="entry name" value="CAP"/>
    <property type="match status" value="1"/>
</dbReference>
<dbReference type="InterPro" id="IPR003582">
    <property type="entry name" value="ShKT_dom"/>
</dbReference>
<evidence type="ECO:0000256" key="4">
    <source>
        <dbReference type="SAM" id="SignalP"/>
    </source>
</evidence>
<evidence type="ECO:0000313" key="6">
    <source>
        <dbReference type="EMBL" id="TRY92944.1"/>
    </source>
</evidence>
<sequence length="236" mass="26084">MFAVPAYILGLIHLSAACSLADVCTELPSVQEEIVKAHNDLRSAVEPSASNMLKMSWSEGVAQSARDWINQCNMTHGPPSSRTIDGYEMGENLFKGSDINSWTTVVNAWYSEVNNYKYGIGSINGQPVGHYTQVVWYSSYEVGCAVTQCGSSFFYGCQYYRAGNYKGVMPYLMGSPCASCPDNCEDNLCTNPCPFINYYMNCESLKKRATCQHPVVSQNCRASCLCQDKIIPIAKK</sequence>
<evidence type="ECO:0000313" key="7">
    <source>
        <dbReference type="Proteomes" id="UP000316079"/>
    </source>
</evidence>
<dbReference type="OrthoDB" id="737510at2759"/>
<feature type="chain" id="PRO_5021716182" description="ShKT domain-containing protein" evidence="4">
    <location>
        <begin position="18"/>
        <end position="236"/>
    </location>
</feature>
<dbReference type="GO" id="GO:0005576">
    <property type="term" value="C:extracellular region"/>
    <property type="evidence" value="ECO:0007669"/>
    <property type="project" value="InterPro"/>
</dbReference>
<dbReference type="InterPro" id="IPR001283">
    <property type="entry name" value="CRISP-related"/>
</dbReference>
<dbReference type="Pfam" id="PF08562">
    <property type="entry name" value="Crisp"/>
    <property type="match status" value="1"/>
</dbReference>
<comment type="similarity">
    <text evidence="1">Belongs to the CRISP family.</text>
</comment>
<dbReference type="PROSITE" id="PS01009">
    <property type="entry name" value="CRISP_1"/>
    <property type="match status" value="1"/>
</dbReference>
<feature type="signal peptide" evidence="4">
    <location>
        <begin position="1"/>
        <end position="17"/>
    </location>
</feature>
<feature type="disulfide bond" evidence="3">
    <location>
        <begin position="202"/>
        <end position="220"/>
    </location>
</feature>
<dbReference type="SUPFAM" id="SSF55797">
    <property type="entry name" value="PR-1-like"/>
    <property type="match status" value="1"/>
</dbReference>
<proteinExistence type="inferred from homology"/>
<dbReference type="PRINTS" id="PR00837">
    <property type="entry name" value="V5TPXLIKE"/>
</dbReference>
<dbReference type="Proteomes" id="UP000316079">
    <property type="component" value="Unassembled WGS sequence"/>
</dbReference>
<dbReference type="SMART" id="SM00198">
    <property type="entry name" value="SCP"/>
    <property type="match status" value="1"/>
</dbReference>
<accession>A0A553QSI7</accession>